<feature type="region of interest" description="Disordered" evidence="1">
    <location>
        <begin position="1"/>
        <end position="37"/>
    </location>
</feature>
<protein>
    <submittedName>
        <fullName evidence="2">Uncharacterized protein</fullName>
    </submittedName>
</protein>
<evidence type="ECO:0000256" key="1">
    <source>
        <dbReference type="SAM" id="MobiDB-lite"/>
    </source>
</evidence>
<evidence type="ECO:0000313" key="3">
    <source>
        <dbReference type="Proteomes" id="UP000000812"/>
    </source>
</evidence>
<proteinExistence type="predicted"/>
<reference evidence="2 3" key="1">
    <citation type="journal article" date="2000" name="Nature">
        <title>The genome sequence of the plant pathogen Xylella fastidiosa.</title>
        <authorList>
            <person name="Simpson A.J."/>
            <person name="Reinach F.C."/>
            <person name="Arruda P."/>
            <person name="Abreu F.A."/>
            <person name="Acencio M."/>
            <person name="Alvarenga R."/>
            <person name="Alves L.M."/>
            <person name="Araya J.E."/>
            <person name="Baia G.S."/>
            <person name="Baptista C.S."/>
            <person name="Barros M.H."/>
            <person name="Bonaccorsi E.D."/>
            <person name="Bordin S."/>
            <person name="Bove J.M."/>
            <person name="Briones M.R."/>
            <person name="Bueno M.R."/>
            <person name="Camargo A.A."/>
            <person name="Camargo L.E."/>
            <person name="Carraro D.M."/>
            <person name="Carrer H."/>
            <person name="Colauto N.B."/>
            <person name="Colombo C."/>
            <person name="Costa F.F."/>
            <person name="Costa M.C."/>
            <person name="Costa-Neto C.M."/>
            <person name="Coutinho L.L."/>
            <person name="Cristofani M."/>
            <person name="Dias-Neto E."/>
            <person name="Docena C."/>
            <person name="El-Dorry H."/>
            <person name="Facincani A.P."/>
            <person name="Ferreira A.J."/>
            <person name="Ferreira V.C."/>
            <person name="Ferro J.A."/>
            <person name="Fraga J.S."/>
            <person name="Franca S.C."/>
            <person name="Franco M.C."/>
            <person name="Frohme M."/>
            <person name="Furlan L.R."/>
            <person name="Garnier M."/>
            <person name="Goldman G.H."/>
            <person name="Goldman M.H."/>
            <person name="Gomes S.L."/>
            <person name="Gruber A."/>
            <person name="Ho P.L."/>
            <person name="Hoheisel J.D."/>
            <person name="Junqueira M.L."/>
            <person name="Kemper E.L."/>
            <person name="Kitajima J.P."/>
            <person name="Krieger J.E."/>
            <person name="Kuramae E.E."/>
            <person name="Laigret F."/>
            <person name="Lambais M.R."/>
            <person name="Leite L.C."/>
            <person name="Lemos E.G."/>
            <person name="Lemos M.V."/>
            <person name="Lopes S.A."/>
            <person name="Lopes C.R."/>
            <person name="Machado J.A."/>
            <person name="Machado M.A."/>
            <person name="Madeira A.M."/>
            <person name="Madeira H.M."/>
            <person name="Marino C.L."/>
            <person name="Marques M.V."/>
            <person name="Martins E.A."/>
            <person name="Martins E.M."/>
            <person name="Matsukuma A.Y."/>
            <person name="Menck C.F."/>
            <person name="Miracca E.C."/>
            <person name="Miyaki C.Y."/>
            <person name="Monteriro-Vitorello C.B."/>
            <person name="Moon D.H."/>
            <person name="Nagai M.A."/>
            <person name="Nascimento A.L."/>
            <person name="Netto L.E."/>
            <person name="Nhani A.Jr."/>
            <person name="Nobrega F.G."/>
            <person name="Nunes L.R."/>
            <person name="Oliveira M.A."/>
            <person name="de Oliveira M.C."/>
            <person name="de Oliveira R.C."/>
            <person name="Palmieri D.A."/>
            <person name="Paris A."/>
            <person name="Peixoto B.R."/>
            <person name="Pereira G.A."/>
            <person name="Pereira H.A.Jr."/>
            <person name="Pesquero J.B."/>
            <person name="Quaggio R.B."/>
            <person name="Roberto P.G."/>
            <person name="Rodrigues V."/>
            <person name="de M Rosa A.J."/>
            <person name="de Rosa V.E.Jr."/>
            <person name="de Sa R.G."/>
            <person name="Santelli R.V."/>
            <person name="Sawasaki H.E."/>
            <person name="da Silva A.C."/>
            <person name="da Silva A.M."/>
            <person name="da Silva F.R."/>
            <person name="da Silva W.A.Jr."/>
            <person name="da Silveira J.F."/>
            <person name="Silvestri M.L."/>
            <person name="Siqueira W.J."/>
            <person name="de Souza A.A."/>
            <person name="de Souza A.P."/>
            <person name="Terenzi M.F."/>
            <person name="Truffi D."/>
            <person name="Tsai S.M."/>
            <person name="Tsuhako M.H."/>
            <person name="Vallada H."/>
            <person name="Van Sluys M.A."/>
            <person name="Verjovski-Almeida S."/>
            <person name="Vettore A.L."/>
            <person name="Zago M.A."/>
            <person name="Zatz M."/>
            <person name="Meidanis J."/>
            <person name="Setubal J.C."/>
        </authorList>
    </citation>
    <scope>NUCLEOTIDE SEQUENCE [LARGE SCALE GENOMIC DNA]</scope>
    <source>
        <strain evidence="2 3">9a5c</strain>
    </source>
</reference>
<dbReference type="Proteomes" id="UP000000812">
    <property type="component" value="Chromosome"/>
</dbReference>
<dbReference type="STRING" id="160492.XF_0130"/>
<name>Q9PH16_XYLFA</name>
<dbReference type="KEGG" id="xfa:XF_0130"/>
<dbReference type="AlphaFoldDB" id="Q9PH16"/>
<dbReference type="EMBL" id="AE003849">
    <property type="protein sequence ID" value="AAF82943.1"/>
    <property type="molecule type" value="Genomic_DNA"/>
</dbReference>
<organism evidence="2 3">
    <name type="scientific">Xylella fastidiosa (strain 9a5c)</name>
    <dbReference type="NCBI Taxonomy" id="160492"/>
    <lineage>
        <taxon>Bacteria</taxon>
        <taxon>Pseudomonadati</taxon>
        <taxon>Pseudomonadota</taxon>
        <taxon>Gammaproteobacteria</taxon>
        <taxon>Lysobacterales</taxon>
        <taxon>Lysobacteraceae</taxon>
        <taxon>Xylella</taxon>
    </lineage>
</organism>
<accession>Q9PH16</accession>
<sequence length="56" mass="5909">MASVYGDDTRRLMPADAKGQPIFTSAPDGDAKDAGGLFNQEVLPSDGHCRSGWAVQ</sequence>
<dbReference type="PIR" id="A82845">
    <property type="entry name" value="A82845"/>
</dbReference>
<evidence type="ECO:0000313" key="2">
    <source>
        <dbReference type="EMBL" id="AAF82943.1"/>
    </source>
</evidence>
<dbReference type="HOGENOM" id="CLU_3013353_0_0_6"/>
<gene>
    <name evidence="2" type="ordered locus">XF_0130</name>
</gene>